<organism evidence="9 10">
    <name type="scientific">Terrabacter terrigena</name>
    <dbReference type="NCBI Taxonomy" id="574718"/>
    <lineage>
        <taxon>Bacteria</taxon>
        <taxon>Bacillati</taxon>
        <taxon>Actinomycetota</taxon>
        <taxon>Actinomycetes</taxon>
        <taxon>Micrococcales</taxon>
        <taxon>Intrasporangiaceae</taxon>
        <taxon>Terrabacter</taxon>
    </lineage>
</organism>
<keyword evidence="4 8" id="KW-0812">Transmembrane</keyword>
<keyword evidence="3" id="KW-0808">Transferase</keyword>
<dbReference type="Pfam" id="PF09594">
    <property type="entry name" value="GT87"/>
    <property type="match status" value="1"/>
</dbReference>
<keyword evidence="2" id="KW-1003">Cell membrane</keyword>
<feature type="transmembrane region" description="Helical" evidence="8">
    <location>
        <begin position="277"/>
        <end position="294"/>
    </location>
</feature>
<evidence type="ECO:0000256" key="7">
    <source>
        <dbReference type="ARBA" id="ARBA00024033"/>
    </source>
</evidence>
<feature type="transmembrane region" description="Helical" evidence="8">
    <location>
        <begin position="158"/>
        <end position="181"/>
    </location>
</feature>
<feature type="transmembrane region" description="Helical" evidence="8">
    <location>
        <begin position="79"/>
        <end position="101"/>
    </location>
</feature>
<comment type="caution">
    <text evidence="9">The sequence shown here is derived from an EMBL/GenBank/DDBJ whole genome shotgun (WGS) entry which is preliminary data.</text>
</comment>
<feature type="transmembrane region" description="Helical" evidence="8">
    <location>
        <begin position="190"/>
        <end position="209"/>
    </location>
</feature>
<name>A0ABW3MYE1_9MICO</name>
<comment type="similarity">
    <text evidence="7">Belongs to the glycosyltransferase 87 family.</text>
</comment>
<gene>
    <name evidence="9" type="ORF">ACFQ2V_14960</name>
</gene>
<proteinExistence type="inferred from homology"/>
<evidence type="ECO:0000256" key="1">
    <source>
        <dbReference type="ARBA" id="ARBA00004651"/>
    </source>
</evidence>
<keyword evidence="10" id="KW-1185">Reference proteome</keyword>
<accession>A0ABW3MYE1</accession>
<evidence type="ECO:0000256" key="6">
    <source>
        <dbReference type="ARBA" id="ARBA00023136"/>
    </source>
</evidence>
<comment type="subcellular location">
    <subcellularLocation>
        <location evidence="1">Cell membrane</location>
        <topology evidence="1">Multi-pass membrane protein</topology>
    </subcellularLocation>
</comment>
<feature type="transmembrane region" description="Helical" evidence="8">
    <location>
        <begin position="314"/>
        <end position="334"/>
    </location>
</feature>
<evidence type="ECO:0000313" key="10">
    <source>
        <dbReference type="Proteomes" id="UP001597046"/>
    </source>
</evidence>
<feature type="transmembrane region" description="Helical" evidence="8">
    <location>
        <begin position="249"/>
        <end position="270"/>
    </location>
</feature>
<sequence>MRWSRLLNGPAPVAVLVAVAAVAGGLHGGFTDLHVYQQTGRAVLDGMPSTPPRDPVTALTFTYPPFAGLVMVPLALLPAWVAAAVWTGASTAALAAVVVLVRRTTTRRSTPGWLAAAVCAGALAMEPVWQNVAFGQVNVLVMAVVLLDLLRPDRRWSGVPLGLVAGVKLTPLVFVVLLVVVGRRETARRALLAFGATVAVGFLAAPGWATSYWTDGLVDAGRIGPPALAHNQSVYGALTRLLDGRPSTVLWLAVAVPLGAAILLVARGWWHRGDRPLATGLAALAGLVASPISWSHHWVWAVPVALVLWERARWAAVAWAAVFVGRPMLWLPWGQGREYSWTPLEHVLGNAYLLAALAVPVWAAVSLTSRAGLAERAEPVGRSPQQGVGY</sequence>
<feature type="transmembrane region" description="Helical" evidence="8">
    <location>
        <begin position="113"/>
        <end position="146"/>
    </location>
</feature>
<dbReference type="RefSeq" id="WP_386053645.1">
    <property type="nucleotide sequence ID" value="NZ_JBHTKH010000010.1"/>
</dbReference>
<evidence type="ECO:0000256" key="8">
    <source>
        <dbReference type="SAM" id="Phobius"/>
    </source>
</evidence>
<reference evidence="10" key="1">
    <citation type="journal article" date="2019" name="Int. J. Syst. Evol. Microbiol.">
        <title>The Global Catalogue of Microorganisms (GCM) 10K type strain sequencing project: providing services to taxonomists for standard genome sequencing and annotation.</title>
        <authorList>
            <consortium name="The Broad Institute Genomics Platform"/>
            <consortium name="The Broad Institute Genome Sequencing Center for Infectious Disease"/>
            <person name="Wu L."/>
            <person name="Ma J."/>
        </authorList>
    </citation>
    <scope>NUCLEOTIDE SEQUENCE [LARGE SCALE GENOMIC DNA]</scope>
    <source>
        <strain evidence="10">CCUG 57508</strain>
    </source>
</reference>
<evidence type="ECO:0000313" key="9">
    <source>
        <dbReference type="EMBL" id="MFD1055611.1"/>
    </source>
</evidence>
<keyword evidence="5 8" id="KW-1133">Transmembrane helix</keyword>
<keyword evidence="6 8" id="KW-0472">Membrane</keyword>
<evidence type="ECO:0000256" key="2">
    <source>
        <dbReference type="ARBA" id="ARBA00022475"/>
    </source>
</evidence>
<feature type="transmembrane region" description="Helical" evidence="8">
    <location>
        <begin position="346"/>
        <end position="365"/>
    </location>
</feature>
<protein>
    <submittedName>
        <fullName evidence="9">Glycosyltransferase 87 family protein</fullName>
    </submittedName>
</protein>
<evidence type="ECO:0000256" key="3">
    <source>
        <dbReference type="ARBA" id="ARBA00022679"/>
    </source>
</evidence>
<dbReference type="Proteomes" id="UP001597046">
    <property type="component" value="Unassembled WGS sequence"/>
</dbReference>
<dbReference type="InterPro" id="IPR018584">
    <property type="entry name" value="GT87"/>
</dbReference>
<dbReference type="EMBL" id="JBHTKH010000010">
    <property type="protein sequence ID" value="MFD1055611.1"/>
    <property type="molecule type" value="Genomic_DNA"/>
</dbReference>
<evidence type="ECO:0000256" key="4">
    <source>
        <dbReference type="ARBA" id="ARBA00022692"/>
    </source>
</evidence>
<evidence type="ECO:0000256" key="5">
    <source>
        <dbReference type="ARBA" id="ARBA00022989"/>
    </source>
</evidence>